<dbReference type="EMBL" id="AMGO01000036">
    <property type="protein sequence ID" value="EKE44294.1"/>
    <property type="molecule type" value="Genomic_DNA"/>
</dbReference>
<proteinExistence type="predicted"/>
<dbReference type="PATRIC" id="fig|1231392.3.peg.1820"/>
<reference evidence="1 2" key="1">
    <citation type="journal article" date="2012" name="J. Bacteriol.">
        <title>Draft Genome Sequence of Oceaniovalibus guishaninsula JLT2003T.</title>
        <authorList>
            <person name="Tang K."/>
            <person name="Liu K."/>
            <person name="Jiao N."/>
        </authorList>
    </citation>
    <scope>NUCLEOTIDE SEQUENCE [LARGE SCALE GENOMIC DNA]</scope>
    <source>
        <strain evidence="1 2">JLT2003</strain>
    </source>
</reference>
<organism evidence="1 2">
    <name type="scientific">Oceaniovalibus guishaninsula JLT2003</name>
    <dbReference type="NCBI Taxonomy" id="1231392"/>
    <lineage>
        <taxon>Bacteria</taxon>
        <taxon>Pseudomonadati</taxon>
        <taxon>Pseudomonadota</taxon>
        <taxon>Alphaproteobacteria</taxon>
        <taxon>Rhodobacterales</taxon>
        <taxon>Roseobacteraceae</taxon>
        <taxon>Oceaniovalibus</taxon>
    </lineage>
</organism>
<sequence>MGAMPASTADGTMTTWITICETCRLNGWVPGDISTTDGERLAALVEAAAQGTDVRTRRHPCLMGCSQGCNVAIQAEGKMAYTLGRLDPDSATAAAIVAYARHHATSDSGVVPWRDWPERIKAHFVTRHPPLPR</sequence>
<keyword evidence="2" id="KW-1185">Reference proteome</keyword>
<dbReference type="AlphaFoldDB" id="K2HN65"/>
<dbReference type="eggNOG" id="COG5469">
    <property type="taxonomic scope" value="Bacteria"/>
</dbReference>
<dbReference type="Proteomes" id="UP000006765">
    <property type="component" value="Unassembled WGS sequence"/>
</dbReference>
<evidence type="ECO:0008006" key="3">
    <source>
        <dbReference type="Google" id="ProtNLM"/>
    </source>
</evidence>
<dbReference type="InterPro" id="IPR012863">
    <property type="entry name" value="DUF1636"/>
</dbReference>
<comment type="caution">
    <text evidence="1">The sequence shown here is derived from an EMBL/GenBank/DDBJ whole genome shotgun (WGS) entry which is preliminary data.</text>
</comment>
<dbReference type="STRING" id="1231392.OCGS_1810"/>
<evidence type="ECO:0000313" key="1">
    <source>
        <dbReference type="EMBL" id="EKE44294.1"/>
    </source>
</evidence>
<evidence type="ECO:0000313" key="2">
    <source>
        <dbReference type="Proteomes" id="UP000006765"/>
    </source>
</evidence>
<name>K2HN65_9RHOB</name>
<gene>
    <name evidence="1" type="ORF">OCGS_1810</name>
</gene>
<accession>K2HN65</accession>
<protein>
    <recommendedName>
        <fullName evidence="3">Metal-binding protein</fullName>
    </recommendedName>
</protein>
<dbReference type="Pfam" id="PF07845">
    <property type="entry name" value="DUF1636"/>
    <property type="match status" value="1"/>
</dbReference>